<dbReference type="PANTHER" id="PTHR30136">
    <property type="entry name" value="HELIX-TURN-HELIX TRANSCRIPTIONAL REGULATOR, ICLR FAMILY"/>
    <property type="match status" value="1"/>
</dbReference>
<dbReference type="PROSITE" id="PS51078">
    <property type="entry name" value="ICLR_ED"/>
    <property type="match status" value="1"/>
</dbReference>
<dbReference type="InterPro" id="IPR014757">
    <property type="entry name" value="Tscrpt_reg_IclR_C"/>
</dbReference>
<dbReference type="EMBL" id="JBEOZM010000042">
    <property type="protein sequence ID" value="MER6274098.1"/>
    <property type="molecule type" value="Genomic_DNA"/>
</dbReference>
<dbReference type="SUPFAM" id="SSF55781">
    <property type="entry name" value="GAF domain-like"/>
    <property type="match status" value="1"/>
</dbReference>
<feature type="domain" description="HTH iclR-type" evidence="4">
    <location>
        <begin position="18"/>
        <end position="79"/>
    </location>
</feature>
<dbReference type="InterPro" id="IPR036390">
    <property type="entry name" value="WH_DNA-bd_sf"/>
</dbReference>
<comment type="caution">
    <text evidence="6">The sequence shown here is derived from an EMBL/GenBank/DDBJ whole genome shotgun (WGS) entry which is preliminary data.</text>
</comment>
<organism evidence="6 7">
    <name type="scientific">Streptomyces sp. 900105755</name>
    <dbReference type="NCBI Taxonomy" id="3154389"/>
    <lineage>
        <taxon>Bacteria</taxon>
        <taxon>Bacillati</taxon>
        <taxon>Actinomycetota</taxon>
        <taxon>Actinomycetes</taxon>
        <taxon>Kitasatosporales</taxon>
        <taxon>Streptomycetaceae</taxon>
        <taxon>Streptomyces</taxon>
    </lineage>
</organism>
<keyword evidence="2" id="KW-0238">DNA-binding</keyword>
<dbReference type="InterPro" id="IPR029016">
    <property type="entry name" value="GAF-like_dom_sf"/>
</dbReference>
<evidence type="ECO:0000259" key="5">
    <source>
        <dbReference type="PROSITE" id="PS51078"/>
    </source>
</evidence>
<dbReference type="Pfam" id="PF09339">
    <property type="entry name" value="HTH_IclR"/>
    <property type="match status" value="1"/>
</dbReference>
<dbReference type="InterPro" id="IPR036388">
    <property type="entry name" value="WH-like_DNA-bd_sf"/>
</dbReference>
<sequence length="261" mass="27793">MAKNDLAPDTATRDPYGAASVANALRTLLFLRGRESVRLTDVSDHLGIARSTAHRLLSTLRTHGFVEQEPGGKRYRLGPALLALARGMVDERALIRVARPHLEALREATQETANLLVLDGPDAFFLDGLESPRTLRVAPRTGDHLAAYGAAGGKALLAELPPEAVRMRYPRGLSRLTDHTLPDLDALLADLAVCRARGYALNFDESVTEVHAIGMPVRDSAGLCVAAITVSAPGTRLGHADIEGLLPPLRKAAAGIAADLN</sequence>
<keyword evidence="3" id="KW-0804">Transcription</keyword>
<dbReference type="InterPro" id="IPR005471">
    <property type="entry name" value="Tscrpt_reg_IclR_N"/>
</dbReference>
<evidence type="ECO:0000313" key="7">
    <source>
        <dbReference type="Proteomes" id="UP001490365"/>
    </source>
</evidence>
<evidence type="ECO:0000256" key="3">
    <source>
        <dbReference type="ARBA" id="ARBA00023163"/>
    </source>
</evidence>
<name>A0ABV1TWY2_9ACTN</name>
<proteinExistence type="predicted"/>
<dbReference type="SUPFAM" id="SSF46785">
    <property type="entry name" value="Winged helix' DNA-binding domain"/>
    <property type="match status" value="1"/>
</dbReference>
<dbReference type="Gene3D" id="3.30.450.40">
    <property type="match status" value="1"/>
</dbReference>
<dbReference type="Gene3D" id="1.10.10.10">
    <property type="entry name" value="Winged helix-like DNA-binding domain superfamily/Winged helix DNA-binding domain"/>
    <property type="match status" value="1"/>
</dbReference>
<dbReference type="PROSITE" id="PS51077">
    <property type="entry name" value="HTH_ICLR"/>
    <property type="match status" value="1"/>
</dbReference>
<feature type="domain" description="IclR-ED" evidence="5">
    <location>
        <begin position="80"/>
        <end position="261"/>
    </location>
</feature>
<keyword evidence="1" id="KW-0805">Transcription regulation</keyword>
<gene>
    <name evidence="6" type="ORF">ABT211_43670</name>
</gene>
<dbReference type="PANTHER" id="PTHR30136:SF24">
    <property type="entry name" value="HTH-TYPE TRANSCRIPTIONAL REPRESSOR ALLR"/>
    <property type="match status" value="1"/>
</dbReference>
<evidence type="ECO:0000256" key="1">
    <source>
        <dbReference type="ARBA" id="ARBA00023015"/>
    </source>
</evidence>
<keyword evidence="7" id="KW-1185">Reference proteome</keyword>
<dbReference type="RefSeq" id="WP_351962326.1">
    <property type="nucleotide sequence ID" value="NZ_JBEOZM010000042.1"/>
</dbReference>
<evidence type="ECO:0000259" key="4">
    <source>
        <dbReference type="PROSITE" id="PS51077"/>
    </source>
</evidence>
<reference evidence="6 7" key="1">
    <citation type="submission" date="2024-06" db="EMBL/GenBank/DDBJ databases">
        <title>The Natural Products Discovery Center: Release of the First 8490 Sequenced Strains for Exploring Actinobacteria Biosynthetic Diversity.</title>
        <authorList>
            <person name="Kalkreuter E."/>
            <person name="Kautsar S.A."/>
            <person name="Yang D."/>
            <person name="Bader C.D."/>
            <person name="Teijaro C.N."/>
            <person name="Fluegel L."/>
            <person name="Davis C.M."/>
            <person name="Simpson J.R."/>
            <person name="Lauterbach L."/>
            <person name="Steele A.D."/>
            <person name="Gui C."/>
            <person name="Meng S."/>
            <person name="Li G."/>
            <person name="Viehrig K."/>
            <person name="Ye F."/>
            <person name="Su P."/>
            <person name="Kiefer A.F."/>
            <person name="Nichols A."/>
            <person name="Cepeda A.J."/>
            <person name="Yan W."/>
            <person name="Fan B."/>
            <person name="Jiang Y."/>
            <person name="Adhikari A."/>
            <person name="Zheng C.-J."/>
            <person name="Schuster L."/>
            <person name="Cowan T.M."/>
            <person name="Smanski M.J."/>
            <person name="Chevrette M.G."/>
            <person name="De Carvalho L.P.S."/>
            <person name="Shen B."/>
        </authorList>
    </citation>
    <scope>NUCLEOTIDE SEQUENCE [LARGE SCALE GENOMIC DNA]</scope>
    <source>
        <strain evidence="6 7">NPDC001694</strain>
    </source>
</reference>
<evidence type="ECO:0000313" key="6">
    <source>
        <dbReference type="EMBL" id="MER6274098.1"/>
    </source>
</evidence>
<dbReference type="InterPro" id="IPR050707">
    <property type="entry name" value="HTH_MetabolicPath_Reg"/>
</dbReference>
<dbReference type="SMART" id="SM00346">
    <property type="entry name" value="HTH_ICLR"/>
    <property type="match status" value="1"/>
</dbReference>
<protein>
    <submittedName>
        <fullName evidence="6">IclR family transcriptional regulator</fullName>
    </submittedName>
</protein>
<accession>A0ABV1TWY2</accession>
<dbReference type="Pfam" id="PF01614">
    <property type="entry name" value="IclR_C"/>
    <property type="match status" value="1"/>
</dbReference>
<evidence type="ECO:0000256" key="2">
    <source>
        <dbReference type="ARBA" id="ARBA00023125"/>
    </source>
</evidence>
<dbReference type="Proteomes" id="UP001490365">
    <property type="component" value="Unassembled WGS sequence"/>
</dbReference>